<organism evidence="2 3">
    <name type="scientific">Blastomyces percursus</name>
    <dbReference type="NCBI Taxonomy" id="1658174"/>
    <lineage>
        <taxon>Eukaryota</taxon>
        <taxon>Fungi</taxon>
        <taxon>Dikarya</taxon>
        <taxon>Ascomycota</taxon>
        <taxon>Pezizomycotina</taxon>
        <taxon>Eurotiomycetes</taxon>
        <taxon>Eurotiomycetidae</taxon>
        <taxon>Onygenales</taxon>
        <taxon>Ajellomycetaceae</taxon>
        <taxon>Blastomyces</taxon>
    </lineage>
</organism>
<comment type="caution">
    <text evidence="2">The sequence shown here is derived from an EMBL/GenBank/DDBJ whole genome shotgun (WGS) entry which is preliminary data.</text>
</comment>
<evidence type="ECO:0000313" key="3">
    <source>
        <dbReference type="Proteomes" id="UP000242791"/>
    </source>
</evidence>
<accession>A0A1J9QCD1</accession>
<dbReference type="EMBL" id="LGTZ01000215">
    <property type="protein sequence ID" value="OJD26502.1"/>
    <property type="molecule type" value="Genomic_DNA"/>
</dbReference>
<evidence type="ECO:0008006" key="4">
    <source>
        <dbReference type="Google" id="ProtNLM"/>
    </source>
</evidence>
<dbReference type="Proteomes" id="UP000242791">
    <property type="component" value="Unassembled WGS sequence"/>
</dbReference>
<proteinExistence type="predicted"/>
<feature type="region of interest" description="Disordered" evidence="1">
    <location>
        <begin position="136"/>
        <end position="157"/>
    </location>
</feature>
<gene>
    <name evidence="2" type="ORF">ACJ73_02114</name>
</gene>
<evidence type="ECO:0000313" key="2">
    <source>
        <dbReference type="EMBL" id="OJD26502.1"/>
    </source>
</evidence>
<name>A0A1J9QCD1_9EURO</name>
<keyword evidence="3" id="KW-1185">Reference proteome</keyword>
<dbReference type="VEuPathDB" id="FungiDB:ACJ73_02114"/>
<evidence type="ECO:0000256" key="1">
    <source>
        <dbReference type="SAM" id="MobiDB-lite"/>
    </source>
</evidence>
<dbReference type="OrthoDB" id="4187480at2759"/>
<dbReference type="AlphaFoldDB" id="A0A1J9QCD1"/>
<sequence>MKILNEFRDQVKHIRKPVILTGKTNYPVWREEILLAARQSETEDILEEEQMAPAEDASPDMKRFWKERNMWLYNNMWSAIAPQARAHFTVPKESELSAYALWVIPQNNFAERPAVRRTRLYKEMITFKCENKRVGSSLHRATHSNKDRVYPPRIQGG</sequence>
<protein>
    <recommendedName>
        <fullName evidence="4">DUF4219 domain-containing protein</fullName>
    </recommendedName>
</protein>
<reference evidence="2 3" key="1">
    <citation type="submission" date="2015-08" db="EMBL/GenBank/DDBJ databases">
        <title>Emmonsia species relationships and genome sequence.</title>
        <authorList>
            <person name="Cuomo C.A."/>
            <person name="Schwartz I.S."/>
            <person name="Kenyon C."/>
            <person name="De Hoog G.S."/>
            <person name="Govender N.P."/>
            <person name="Botha A."/>
            <person name="Moreno L."/>
            <person name="De Vries M."/>
            <person name="Munoz J.F."/>
            <person name="Stielow J.B."/>
        </authorList>
    </citation>
    <scope>NUCLEOTIDE SEQUENCE [LARGE SCALE GENOMIC DNA]</scope>
    <source>
        <strain evidence="2 3">EI222</strain>
    </source>
</reference>